<dbReference type="AlphaFoldDB" id="A0A397Q1Z6"/>
<evidence type="ECO:0000313" key="5">
    <source>
        <dbReference type="Proteomes" id="UP000266273"/>
    </source>
</evidence>
<keyword evidence="5" id="KW-1185">Reference proteome</keyword>
<dbReference type="Gene3D" id="2.60.40.790">
    <property type="match status" value="1"/>
</dbReference>
<protein>
    <submittedName>
        <fullName evidence="4">HSP20 family protein</fullName>
    </submittedName>
</protein>
<comment type="similarity">
    <text evidence="1 2">Belongs to the small heat shock protein (HSP20) family.</text>
</comment>
<accession>A0A397Q1Z6</accession>
<evidence type="ECO:0000256" key="2">
    <source>
        <dbReference type="RuleBase" id="RU003616"/>
    </source>
</evidence>
<dbReference type="InterPro" id="IPR008978">
    <property type="entry name" value="HSP20-like_chaperone"/>
</dbReference>
<dbReference type="SUPFAM" id="SSF49764">
    <property type="entry name" value="HSP20-like chaperones"/>
    <property type="match status" value="1"/>
</dbReference>
<dbReference type="RefSeq" id="WP_170144278.1">
    <property type="nucleotide sequence ID" value="NZ_QXDF01000001.1"/>
</dbReference>
<comment type="caution">
    <text evidence="4">The sequence shown here is derived from an EMBL/GenBank/DDBJ whole genome shotgun (WGS) entry which is preliminary data.</text>
</comment>
<proteinExistence type="inferred from homology"/>
<dbReference type="InterPro" id="IPR031107">
    <property type="entry name" value="Small_HSP"/>
</dbReference>
<evidence type="ECO:0000313" key="4">
    <source>
        <dbReference type="EMBL" id="RIA55078.1"/>
    </source>
</evidence>
<dbReference type="EMBL" id="QXDF01000001">
    <property type="protein sequence ID" value="RIA55078.1"/>
    <property type="molecule type" value="Genomic_DNA"/>
</dbReference>
<sequence>MSLQSWLPSWPSHRREEEGPFAELHKQMDELFDDWARTMRAPVAARRETGVLRPMIDVSETDDAFKIIAELPGVEEKDIDVTVSDDRLTIKAEKHKETEEKGEHFHRMERSYGTFERTMTLPRGVDTENVDAEMKNGTLTVTIPKTQSMKEHTRKIQVKKSD</sequence>
<dbReference type="InterPro" id="IPR002068">
    <property type="entry name" value="A-crystallin/Hsp20_dom"/>
</dbReference>
<feature type="domain" description="SHSP" evidence="3">
    <location>
        <begin position="46"/>
        <end position="161"/>
    </location>
</feature>
<dbReference type="PANTHER" id="PTHR11527">
    <property type="entry name" value="HEAT-SHOCK PROTEIN 20 FAMILY MEMBER"/>
    <property type="match status" value="1"/>
</dbReference>
<organism evidence="4 5">
    <name type="scientific">Dichotomicrobium thermohalophilum</name>
    <dbReference type="NCBI Taxonomy" id="933063"/>
    <lineage>
        <taxon>Bacteria</taxon>
        <taxon>Pseudomonadati</taxon>
        <taxon>Pseudomonadota</taxon>
        <taxon>Alphaproteobacteria</taxon>
        <taxon>Hyphomicrobiales</taxon>
        <taxon>Hyphomicrobiaceae</taxon>
        <taxon>Dichotomicrobium</taxon>
    </lineage>
</organism>
<evidence type="ECO:0000256" key="1">
    <source>
        <dbReference type="PROSITE-ProRule" id="PRU00285"/>
    </source>
</evidence>
<dbReference type="PROSITE" id="PS01031">
    <property type="entry name" value="SHSP"/>
    <property type="match status" value="1"/>
</dbReference>
<gene>
    <name evidence="4" type="ORF">BXY53_0131</name>
</gene>
<dbReference type="Pfam" id="PF00011">
    <property type="entry name" value="HSP20"/>
    <property type="match status" value="1"/>
</dbReference>
<dbReference type="CDD" id="cd06464">
    <property type="entry name" value="ACD_sHsps-like"/>
    <property type="match status" value="1"/>
</dbReference>
<reference evidence="4 5" key="1">
    <citation type="submission" date="2018-08" db="EMBL/GenBank/DDBJ databases">
        <title>Genomic Encyclopedia of Archaeal and Bacterial Type Strains, Phase II (KMG-II): from individual species to whole genera.</title>
        <authorList>
            <person name="Goeker M."/>
        </authorList>
    </citation>
    <scope>NUCLEOTIDE SEQUENCE [LARGE SCALE GENOMIC DNA]</scope>
    <source>
        <strain evidence="4 5">DSM 5002</strain>
    </source>
</reference>
<evidence type="ECO:0000259" key="3">
    <source>
        <dbReference type="PROSITE" id="PS01031"/>
    </source>
</evidence>
<dbReference type="Proteomes" id="UP000266273">
    <property type="component" value="Unassembled WGS sequence"/>
</dbReference>
<name>A0A397Q1Z6_9HYPH</name>